<dbReference type="Pfam" id="PF13671">
    <property type="entry name" value="AAA_33"/>
    <property type="match status" value="1"/>
</dbReference>
<accession>A0A9W6N4C5</accession>
<name>A0A9W6N4C5_9HYPH</name>
<evidence type="ECO:0000256" key="6">
    <source>
        <dbReference type="ARBA" id="ARBA00022777"/>
    </source>
</evidence>
<dbReference type="CDD" id="cd02021">
    <property type="entry name" value="GntK"/>
    <property type="match status" value="1"/>
</dbReference>
<dbReference type="SUPFAM" id="SSF52540">
    <property type="entry name" value="P-loop containing nucleoside triphosphate hydrolases"/>
    <property type="match status" value="1"/>
</dbReference>
<keyword evidence="8" id="KW-0311">Gluconate utilization</keyword>
<dbReference type="GO" id="GO:0046316">
    <property type="term" value="F:gluconokinase activity"/>
    <property type="evidence" value="ECO:0007669"/>
    <property type="project" value="UniProtKB-EC"/>
</dbReference>
<keyword evidence="5 10" id="KW-0547">Nucleotide-binding</keyword>
<evidence type="ECO:0000256" key="3">
    <source>
        <dbReference type="ARBA" id="ARBA00012054"/>
    </source>
</evidence>
<protein>
    <recommendedName>
        <fullName evidence="3 10">Gluconokinase</fullName>
        <ecNumber evidence="3 10">2.7.1.12</ecNumber>
    </recommendedName>
</protein>
<dbReference type="PANTHER" id="PTHR43442:SF3">
    <property type="entry name" value="GLUCONOKINASE-RELATED"/>
    <property type="match status" value="1"/>
</dbReference>
<dbReference type="NCBIfam" id="TIGR01313">
    <property type="entry name" value="therm_gnt_kin"/>
    <property type="match status" value="1"/>
</dbReference>
<dbReference type="EMBL" id="BSFK01000010">
    <property type="protein sequence ID" value="GLK77111.1"/>
    <property type="molecule type" value="Genomic_DNA"/>
</dbReference>
<dbReference type="RefSeq" id="WP_271204947.1">
    <property type="nucleotide sequence ID" value="NZ_BSFK01000010.1"/>
</dbReference>
<comment type="pathway">
    <text evidence="1">Carbohydrate acid metabolism.</text>
</comment>
<dbReference type="GO" id="GO:0019521">
    <property type="term" value="P:D-gluconate metabolic process"/>
    <property type="evidence" value="ECO:0007669"/>
    <property type="project" value="UniProtKB-KW"/>
</dbReference>
<evidence type="ECO:0000256" key="2">
    <source>
        <dbReference type="ARBA" id="ARBA00008420"/>
    </source>
</evidence>
<keyword evidence="12" id="KW-1185">Reference proteome</keyword>
<comment type="caution">
    <text evidence="11">The sequence shown here is derived from an EMBL/GenBank/DDBJ whole genome shotgun (WGS) entry which is preliminary data.</text>
</comment>
<keyword evidence="4 10" id="KW-0808">Transferase</keyword>
<organism evidence="11 12">
    <name type="scientific">Methylopila jiangsuensis</name>
    <dbReference type="NCBI Taxonomy" id="586230"/>
    <lineage>
        <taxon>Bacteria</taxon>
        <taxon>Pseudomonadati</taxon>
        <taxon>Pseudomonadota</taxon>
        <taxon>Alphaproteobacteria</taxon>
        <taxon>Hyphomicrobiales</taxon>
        <taxon>Methylopilaceae</taxon>
        <taxon>Methylopila</taxon>
    </lineage>
</organism>
<dbReference type="PANTHER" id="PTHR43442">
    <property type="entry name" value="GLUCONOKINASE-RELATED"/>
    <property type="match status" value="1"/>
</dbReference>
<evidence type="ECO:0000256" key="4">
    <source>
        <dbReference type="ARBA" id="ARBA00022679"/>
    </source>
</evidence>
<dbReference type="GO" id="GO:0005524">
    <property type="term" value="F:ATP binding"/>
    <property type="evidence" value="ECO:0007669"/>
    <property type="project" value="UniProtKB-KW"/>
</dbReference>
<sequence>MGEGGAAGRPDCVVVMGPSGVGKTTVAQALAERLGWAFAEADEFHPPANIAKMSAGVPLDDDDRAPWLVLIRDWIGQRAGEGASTVVTCSALKRRYRDVLRGAPARVRFLELAGAPALVEDRMAHRAGHYMPASLLASQFAALEPLGADEDGARVDVAASPDEIVERALAALVLTPAASAPALR</sequence>
<comment type="catalytic activity">
    <reaction evidence="9 10">
        <text>D-gluconate + ATP = 6-phospho-D-gluconate + ADP + H(+)</text>
        <dbReference type="Rhea" id="RHEA:19433"/>
        <dbReference type="ChEBI" id="CHEBI:15378"/>
        <dbReference type="ChEBI" id="CHEBI:18391"/>
        <dbReference type="ChEBI" id="CHEBI:30616"/>
        <dbReference type="ChEBI" id="CHEBI:58759"/>
        <dbReference type="ChEBI" id="CHEBI:456216"/>
        <dbReference type="EC" id="2.7.1.12"/>
    </reaction>
</comment>
<evidence type="ECO:0000256" key="5">
    <source>
        <dbReference type="ARBA" id="ARBA00022741"/>
    </source>
</evidence>
<evidence type="ECO:0000256" key="7">
    <source>
        <dbReference type="ARBA" id="ARBA00022840"/>
    </source>
</evidence>
<evidence type="ECO:0000256" key="1">
    <source>
        <dbReference type="ARBA" id="ARBA00004761"/>
    </source>
</evidence>
<evidence type="ECO:0000256" key="10">
    <source>
        <dbReference type="RuleBase" id="RU363066"/>
    </source>
</evidence>
<reference evidence="11" key="2">
    <citation type="submission" date="2023-01" db="EMBL/GenBank/DDBJ databases">
        <authorList>
            <person name="Sun Q."/>
            <person name="Evtushenko L."/>
        </authorList>
    </citation>
    <scope>NUCLEOTIDE SEQUENCE</scope>
    <source>
        <strain evidence="11">VKM B-2555</strain>
    </source>
</reference>
<evidence type="ECO:0000256" key="9">
    <source>
        <dbReference type="ARBA" id="ARBA00048090"/>
    </source>
</evidence>
<keyword evidence="6 10" id="KW-0418">Kinase</keyword>
<dbReference type="InterPro" id="IPR027417">
    <property type="entry name" value="P-loop_NTPase"/>
</dbReference>
<proteinExistence type="inferred from homology"/>
<evidence type="ECO:0000313" key="11">
    <source>
        <dbReference type="EMBL" id="GLK77111.1"/>
    </source>
</evidence>
<comment type="similarity">
    <text evidence="2 10">Belongs to the gluconokinase GntK/GntV family.</text>
</comment>
<dbReference type="Gene3D" id="3.40.50.300">
    <property type="entry name" value="P-loop containing nucleotide triphosphate hydrolases"/>
    <property type="match status" value="1"/>
</dbReference>
<keyword evidence="7 10" id="KW-0067">ATP-binding</keyword>
<dbReference type="EC" id="2.7.1.12" evidence="3 10"/>
<dbReference type="FunFam" id="3.40.50.300:FF:000522">
    <property type="entry name" value="Gluconokinase"/>
    <property type="match status" value="1"/>
</dbReference>
<evidence type="ECO:0000256" key="8">
    <source>
        <dbReference type="ARBA" id="ARBA00023064"/>
    </source>
</evidence>
<dbReference type="AlphaFoldDB" id="A0A9W6N4C5"/>
<gene>
    <name evidence="11" type="ORF">GCM10008171_23650</name>
</gene>
<reference evidence="11" key="1">
    <citation type="journal article" date="2014" name="Int. J. Syst. Evol. Microbiol.">
        <title>Complete genome sequence of Corynebacterium casei LMG S-19264T (=DSM 44701T), isolated from a smear-ripened cheese.</title>
        <authorList>
            <consortium name="US DOE Joint Genome Institute (JGI-PGF)"/>
            <person name="Walter F."/>
            <person name="Albersmeier A."/>
            <person name="Kalinowski J."/>
            <person name="Ruckert C."/>
        </authorList>
    </citation>
    <scope>NUCLEOTIDE SEQUENCE</scope>
    <source>
        <strain evidence="11">VKM B-2555</strain>
    </source>
</reference>
<dbReference type="InterPro" id="IPR006001">
    <property type="entry name" value="Therm_gnt_kin"/>
</dbReference>
<dbReference type="Proteomes" id="UP001143364">
    <property type="component" value="Unassembled WGS sequence"/>
</dbReference>
<evidence type="ECO:0000313" key="12">
    <source>
        <dbReference type="Proteomes" id="UP001143364"/>
    </source>
</evidence>
<dbReference type="GO" id="GO:0005737">
    <property type="term" value="C:cytoplasm"/>
    <property type="evidence" value="ECO:0007669"/>
    <property type="project" value="TreeGrafter"/>
</dbReference>